<dbReference type="EMBL" id="JAAMPC010000001">
    <property type="protein sequence ID" value="KAG2330231.1"/>
    <property type="molecule type" value="Genomic_DNA"/>
</dbReference>
<sequence>MESPATLELKQITWDDHASLLEKIVGYECANNNLGRYAKGYVVSCIYSRSYKLCATDQAIGSGDVH</sequence>
<dbReference type="AlphaFoldDB" id="A0A8X7WIH5"/>
<name>A0A8X7WIH5_BRACI</name>
<comment type="caution">
    <text evidence="1">The sequence shown here is derived from an EMBL/GenBank/DDBJ whole genome shotgun (WGS) entry which is preliminary data.</text>
</comment>
<protein>
    <submittedName>
        <fullName evidence="1">Uncharacterized protein</fullName>
    </submittedName>
</protein>
<gene>
    <name evidence="1" type="ORF">Bca52824_001411</name>
</gene>
<evidence type="ECO:0000313" key="1">
    <source>
        <dbReference type="EMBL" id="KAG2330231.1"/>
    </source>
</evidence>
<proteinExistence type="predicted"/>
<accession>A0A8X7WIH5</accession>
<keyword evidence="2" id="KW-1185">Reference proteome</keyword>
<reference evidence="1 2" key="1">
    <citation type="submission" date="2020-02" db="EMBL/GenBank/DDBJ databases">
        <authorList>
            <person name="Ma Q."/>
            <person name="Huang Y."/>
            <person name="Song X."/>
            <person name="Pei D."/>
        </authorList>
    </citation>
    <scope>NUCLEOTIDE SEQUENCE [LARGE SCALE GENOMIC DNA]</scope>
    <source>
        <strain evidence="1">Sxm20200214</strain>
        <tissue evidence="1">Leaf</tissue>
    </source>
</reference>
<organism evidence="1 2">
    <name type="scientific">Brassica carinata</name>
    <name type="common">Ethiopian mustard</name>
    <name type="synonym">Abyssinian cabbage</name>
    <dbReference type="NCBI Taxonomy" id="52824"/>
    <lineage>
        <taxon>Eukaryota</taxon>
        <taxon>Viridiplantae</taxon>
        <taxon>Streptophyta</taxon>
        <taxon>Embryophyta</taxon>
        <taxon>Tracheophyta</taxon>
        <taxon>Spermatophyta</taxon>
        <taxon>Magnoliopsida</taxon>
        <taxon>eudicotyledons</taxon>
        <taxon>Gunneridae</taxon>
        <taxon>Pentapetalae</taxon>
        <taxon>rosids</taxon>
        <taxon>malvids</taxon>
        <taxon>Brassicales</taxon>
        <taxon>Brassicaceae</taxon>
        <taxon>Brassiceae</taxon>
        <taxon>Brassica</taxon>
    </lineage>
</organism>
<evidence type="ECO:0000313" key="2">
    <source>
        <dbReference type="Proteomes" id="UP000886595"/>
    </source>
</evidence>
<dbReference type="Proteomes" id="UP000886595">
    <property type="component" value="Unassembled WGS sequence"/>
</dbReference>